<evidence type="ECO:0008006" key="3">
    <source>
        <dbReference type="Google" id="ProtNLM"/>
    </source>
</evidence>
<keyword evidence="1" id="KW-0812">Transmembrane</keyword>
<reference evidence="2" key="1">
    <citation type="journal article" date="2011" name="Environ. Microbiol.">
        <title>Genomic insights into the metabolic potential of the polycyclic aromatic hydrocarbon degrading sulfate-reducing Deltaproteobacterium N47.</title>
        <authorList>
            <person name="Bergmann F."/>
            <person name="Selesi D."/>
            <person name="Weinmaier T."/>
            <person name="Tischler P."/>
            <person name="Rattei T."/>
            <person name="Meckenstock R.U."/>
        </authorList>
    </citation>
    <scope>NUCLEOTIDE SEQUENCE</scope>
</reference>
<dbReference type="AlphaFoldDB" id="E1Y9G4"/>
<evidence type="ECO:0000313" key="2">
    <source>
        <dbReference type="EMBL" id="CBX27208.1"/>
    </source>
</evidence>
<dbReference type="InterPro" id="IPR025738">
    <property type="entry name" value="BatD"/>
</dbReference>
<gene>
    <name evidence="2" type="ORF">N47_A12370</name>
</gene>
<evidence type="ECO:0000256" key="1">
    <source>
        <dbReference type="SAM" id="Phobius"/>
    </source>
</evidence>
<protein>
    <recommendedName>
        <fullName evidence="3">Protein BatD</fullName>
    </recommendedName>
</protein>
<dbReference type="Pfam" id="PF13584">
    <property type="entry name" value="BatD"/>
    <property type="match status" value="3"/>
</dbReference>
<name>E1Y9G4_9BACT</name>
<proteinExistence type="predicted"/>
<organism evidence="2">
    <name type="scientific">uncultured Desulfobacterium sp</name>
    <dbReference type="NCBI Taxonomy" id="201089"/>
    <lineage>
        <taxon>Bacteria</taxon>
        <taxon>Pseudomonadati</taxon>
        <taxon>Thermodesulfobacteriota</taxon>
        <taxon>Desulfobacteria</taxon>
        <taxon>Desulfobacterales</taxon>
        <taxon>Desulfobacteriaceae</taxon>
        <taxon>Desulfobacterium</taxon>
        <taxon>environmental samples</taxon>
    </lineage>
</organism>
<dbReference type="PANTHER" id="PTHR40940">
    <property type="entry name" value="PROTEIN BATD-RELATED"/>
    <property type="match status" value="1"/>
</dbReference>
<dbReference type="EMBL" id="FR695864">
    <property type="protein sequence ID" value="CBX27208.1"/>
    <property type="molecule type" value="Genomic_DNA"/>
</dbReference>
<accession>E1Y9G4</accession>
<dbReference type="PANTHER" id="PTHR40940:SF2">
    <property type="entry name" value="BATD"/>
    <property type="match status" value="1"/>
</dbReference>
<sequence>MRKVSNIFILLIIMYLLTGMNIPCFAGDNLSIALSLDRNEATVTDNIRMVVKISGVRSTDSWPEVNGLDPFDVVRQGSSSRVEVINTKFSSAVEYNYMIQPKEEGIYKIGPARLTIDGKTITSNTESLTIKKPSRSSGIDRGNIFLSAALSSKKIYIEEQAVYTLKLYYQVSVKDVSLSLPEAKNLTFKQIDKPSEYQSVYNGKSYQVLEARYVLIPSAEGTYGIKPARMNLGVMQSRGSGFGIFDDPFFPAAAVSPKSVISEPLELNVLPLPKKERPSDFTGMVGKFDMKASLEPAKIKKGESATLTVVIEGHGNVKMIPDLKGPVQQDIKIYADQPVFEESVDSGGVKGSKTMKWALVPEKEGQYEIASLTVNFFDTQKQQYRTIETSPFHIYVLPGVKEALNPSAVAPEAKQTNNVVKKEVKEIGYDILPVHDSIKDLTNGSSLQSRNLMPVLLLIAPFLIYLLTFLGLKYGIKSEKAMAAVRIKKAAGIIIRQCRNGKICSGDMISELRNYLNNRFGLDLGSLTAYEADNLLKSKGVSAETSDRFRDIILELEGAVYTGKGNEICSLAEKIIEIIKEVEKELR</sequence>
<feature type="transmembrane region" description="Helical" evidence="1">
    <location>
        <begin position="452"/>
        <end position="472"/>
    </location>
</feature>
<keyword evidence="1" id="KW-1133">Transmembrane helix</keyword>
<keyword evidence="1" id="KW-0472">Membrane</keyword>